<evidence type="ECO:0000313" key="9">
    <source>
        <dbReference type="EMBL" id="RDY04206.1"/>
    </source>
</evidence>
<evidence type="ECO:0000256" key="6">
    <source>
        <dbReference type="ARBA" id="ARBA00022918"/>
    </source>
</evidence>
<dbReference type="Pfam" id="PF24626">
    <property type="entry name" value="SH3_Tf2-1"/>
    <property type="match status" value="1"/>
</dbReference>
<proteinExistence type="predicted"/>
<dbReference type="InterPro" id="IPR043128">
    <property type="entry name" value="Rev_trsase/Diguanyl_cyclase"/>
</dbReference>
<sequence length="398" mass="45731">MEECLWIQPKIKAVLDWLVPVNVKGVRGFLGLMRYYRKFIQGYGKMELPLTALTKKDGFKWNKEALEAFDKLKALAERSLSKSAYEKEIMALVLAIQHWCPYLLGRSFIVYSDQRSLKFLLQQRITTADQQCWIAKLLGYQFDVKYKLGCDNSAADALSRRDEGVELALINTSPLWADKGSLTNGVVQDPFLCRIIVEIQSGAQPKTEFTYHQGILRYKNRLAIPASSHWIPRLLEEFHGSPHGGHSGLLQPLEVPEVVWEDVSVDFISVYGRKPPTVLQFLPGEIRVEAVARDLANWDEVLWQLKYHLSCAQYDMKMKADLCRKDVQFRGEQVYLKLRLHKQKSVANRINQRLFARFYGPFTIAKKVGSVAYQFDLPPTSRIHPVFHISQLKKSIGQ</sequence>
<dbReference type="InterPro" id="IPR041373">
    <property type="entry name" value="RT_RNaseH"/>
</dbReference>
<dbReference type="CDD" id="cd09274">
    <property type="entry name" value="RNase_HI_RT_Ty3"/>
    <property type="match status" value="1"/>
</dbReference>
<comment type="caution">
    <text evidence="9">The sequence shown here is derived from an EMBL/GenBank/DDBJ whole genome shotgun (WGS) entry which is preliminary data.</text>
</comment>
<dbReference type="Gene3D" id="3.30.70.270">
    <property type="match status" value="1"/>
</dbReference>
<keyword evidence="1" id="KW-0808">Transferase</keyword>
<keyword evidence="4" id="KW-0255">Endonuclease</keyword>
<dbReference type="PANTHER" id="PTHR34072">
    <property type="entry name" value="ENZYMATIC POLYPROTEIN-RELATED"/>
    <property type="match status" value="1"/>
</dbReference>
<keyword evidence="2" id="KW-0548">Nucleotidyltransferase</keyword>
<accession>A0A371HN31</accession>
<reference evidence="9" key="1">
    <citation type="submission" date="2018-05" db="EMBL/GenBank/DDBJ databases">
        <title>Draft genome of Mucuna pruriens seed.</title>
        <authorList>
            <person name="Nnadi N.E."/>
            <person name="Vos R."/>
            <person name="Hasami M.H."/>
            <person name="Devisetty U.K."/>
            <person name="Aguiy J.C."/>
        </authorList>
    </citation>
    <scope>NUCLEOTIDE SEQUENCE [LARGE SCALE GENOMIC DNA]</scope>
    <source>
        <strain evidence="9">JCA_2017</strain>
    </source>
</reference>
<protein>
    <submittedName>
        <fullName evidence="9">Retrovirus-related Pol polyprotein</fullName>
    </submittedName>
</protein>
<keyword evidence="5" id="KW-0378">Hydrolase</keyword>
<dbReference type="OrthoDB" id="5554229at2759"/>
<gene>
    <name evidence="9" type="primary">pol</name>
    <name evidence="9" type="ORF">CR513_12102</name>
</gene>
<dbReference type="GO" id="GO:0003964">
    <property type="term" value="F:RNA-directed DNA polymerase activity"/>
    <property type="evidence" value="ECO:0007669"/>
    <property type="project" value="UniProtKB-KW"/>
</dbReference>
<dbReference type="InterPro" id="IPR056924">
    <property type="entry name" value="SH3_Tf2-1"/>
</dbReference>
<evidence type="ECO:0000256" key="5">
    <source>
        <dbReference type="ARBA" id="ARBA00022801"/>
    </source>
</evidence>
<feature type="domain" description="Reverse transcriptase RNase H-like" evidence="7">
    <location>
        <begin position="77"/>
        <end position="140"/>
    </location>
</feature>
<feature type="non-terminal residue" evidence="9">
    <location>
        <position position="1"/>
    </location>
</feature>
<dbReference type="SUPFAM" id="SSF56672">
    <property type="entry name" value="DNA/RNA polymerases"/>
    <property type="match status" value="1"/>
</dbReference>
<dbReference type="Proteomes" id="UP000257109">
    <property type="component" value="Unassembled WGS sequence"/>
</dbReference>
<evidence type="ECO:0000256" key="4">
    <source>
        <dbReference type="ARBA" id="ARBA00022759"/>
    </source>
</evidence>
<dbReference type="FunFam" id="3.30.70.270:FF:000020">
    <property type="entry name" value="Transposon Tf2-6 polyprotein-like Protein"/>
    <property type="match status" value="1"/>
</dbReference>
<evidence type="ECO:0000259" key="8">
    <source>
        <dbReference type="Pfam" id="PF24626"/>
    </source>
</evidence>
<dbReference type="GO" id="GO:0016787">
    <property type="term" value="F:hydrolase activity"/>
    <property type="evidence" value="ECO:0007669"/>
    <property type="project" value="UniProtKB-KW"/>
</dbReference>
<keyword evidence="6" id="KW-0695">RNA-directed DNA polymerase</keyword>
<feature type="domain" description="Tf2-1-like SH3-like" evidence="8">
    <location>
        <begin position="331"/>
        <end position="394"/>
    </location>
</feature>
<organism evidence="9 10">
    <name type="scientific">Mucuna pruriens</name>
    <name type="common">Velvet bean</name>
    <name type="synonym">Dolichos pruriens</name>
    <dbReference type="NCBI Taxonomy" id="157652"/>
    <lineage>
        <taxon>Eukaryota</taxon>
        <taxon>Viridiplantae</taxon>
        <taxon>Streptophyta</taxon>
        <taxon>Embryophyta</taxon>
        <taxon>Tracheophyta</taxon>
        <taxon>Spermatophyta</taxon>
        <taxon>Magnoliopsida</taxon>
        <taxon>eudicotyledons</taxon>
        <taxon>Gunneridae</taxon>
        <taxon>Pentapetalae</taxon>
        <taxon>rosids</taxon>
        <taxon>fabids</taxon>
        <taxon>Fabales</taxon>
        <taxon>Fabaceae</taxon>
        <taxon>Papilionoideae</taxon>
        <taxon>50 kb inversion clade</taxon>
        <taxon>NPAAA clade</taxon>
        <taxon>indigoferoid/millettioid clade</taxon>
        <taxon>Phaseoleae</taxon>
        <taxon>Mucuna</taxon>
    </lineage>
</organism>
<keyword evidence="3" id="KW-0540">Nuclease</keyword>
<dbReference type="GO" id="GO:0004519">
    <property type="term" value="F:endonuclease activity"/>
    <property type="evidence" value="ECO:0007669"/>
    <property type="project" value="UniProtKB-KW"/>
</dbReference>
<evidence type="ECO:0000313" key="10">
    <source>
        <dbReference type="Proteomes" id="UP000257109"/>
    </source>
</evidence>
<evidence type="ECO:0000256" key="3">
    <source>
        <dbReference type="ARBA" id="ARBA00022722"/>
    </source>
</evidence>
<keyword evidence="10" id="KW-1185">Reference proteome</keyword>
<evidence type="ECO:0000256" key="1">
    <source>
        <dbReference type="ARBA" id="ARBA00022679"/>
    </source>
</evidence>
<evidence type="ECO:0000256" key="2">
    <source>
        <dbReference type="ARBA" id="ARBA00022695"/>
    </source>
</evidence>
<dbReference type="InterPro" id="IPR043502">
    <property type="entry name" value="DNA/RNA_pol_sf"/>
</dbReference>
<dbReference type="Pfam" id="PF17917">
    <property type="entry name" value="RT_RNaseH"/>
    <property type="match status" value="1"/>
</dbReference>
<name>A0A371HN31_MUCPR</name>
<dbReference type="AlphaFoldDB" id="A0A371HN31"/>
<dbReference type="EMBL" id="QJKJ01002127">
    <property type="protein sequence ID" value="RDY04206.1"/>
    <property type="molecule type" value="Genomic_DNA"/>
</dbReference>
<evidence type="ECO:0000259" key="7">
    <source>
        <dbReference type="Pfam" id="PF17917"/>
    </source>
</evidence>
<dbReference type="PANTHER" id="PTHR34072:SF55">
    <property type="entry name" value="DNA_RNA POLYMERASES SUPERFAMILY PROTEIN"/>
    <property type="match status" value="1"/>
</dbReference>